<evidence type="ECO:0000313" key="2">
    <source>
        <dbReference type="Proteomes" id="UP001054945"/>
    </source>
</evidence>
<dbReference type="AlphaFoldDB" id="A0AAV4SBP3"/>
<organism evidence="1 2">
    <name type="scientific">Caerostris extrusa</name>
    <name type="common">Bark spider</name>
    <name type="synonym">Caerostris bankana</name>
    <dbReference type="NCBI Taxonomy" id="172846"/>
    <lineage>
        <taxon>Eukaryota</taxon>
        <taxon>Metazoa</taxon>
        <taxon>Ecdysozoa</taxon>
        <taxon>Arthropoda</taxon>
        <taxon>Chelicerata</taxon>
        <taxon>Arachnida</taxon>
        <taxon>Araneae</taxon>
        <taxon>Araneomorphae</taxon>
        <taxon>Entelegynae</taxon>
        <taxon>Araneoidea</taxon>
        <taxon>Araneidae</taxon>
        <taxon>Caerostris</taxon>
    </lineage>
</organism>
<protein>
    <recommendedName>
        <fullName evidence="3">Auto-transporter adhesin head GIN domain-containing protein</fullName>
    </recommendedName>
</protein>
<sequence>MQTPFVKYKNQAISVLIQHSENGSSSSINIEIPDNEKVSIVTEIENSDNGFSANCNLNSPFDIVRDFQAHLIIEGKSNKKALNAYIDINNARIIDLHTSRTSLSDGIQTEGNVQVSPIPNVEFQVSFGSINVQRALFHFQGRLSCQK</sequence>
<accession>A0AAV4SBP3</accession>
<dbReference type="Proteomes" id="UP001054945">
    <property type="component" value="Unassembled WGS sequence"/>
</dbReference>
<name>A0AAV4SBP3_CAEEX</name>
<gene>
    <name evidence="1" type="primary">AVEN_20246_1</name>
    <name evidence="1" type="ORF">CEXT_662911</name>
</gene>
<keyword evidence="2" id="KW-1185">Reference proteome</keyword>
<reference evidence="1 2" key="1">
    <citation type="submission" date="2021-06" db="EMBL/GenBank/DDBJ databases">
        <title>Caerostris extrusa draft genome.</title>
        <authorList>
            <person name="Kono N."/>
            <person name="Arakawa K."/>
        </authorList>
    </citation>
    <scope>NUCLEOTIDE SEQUENCE [LARGE SCALE GENOMIC DNA]</scope>
</reference>
<evidence type="ECO:0000313" key="1">
    <source>
        <dbReference type="EMBL" id="GIY29313.1"/>
    </source>
</evidence>
<dbReference type="EMBL" id="BPLR01009052">
    <property type="protein sequence ID" value="GIY29313.1"/>
    <property type="molecule type" value="Genomic_DNA"/>
</dbReference>
<evidence type="ECO:0008006" key="3">
    <source>
        <dbReference type="Google" id="ProtNLM"/>
    </source>
</evidence>
<comment type="caution">
    <text evidence="1">The sequence shown here is derived from an EMBL/GenBank/DDBJ whole genome shotgun (WGS) entry which is preliminary data.</text>
</comment>
<proteinExistence type="predicted"/>